<dbReference type="Proteomes" id="UP000503164">
    <property type="component" value="Chromosome"/>
</dbReference>
<accession>A0AAE6XS70</accession>
<sequence length="277" mass="29278">MTDTLPAAPALGSADAAALADARSLAARWDAQQTGYIRHRAERFATIARVVRHVAAGSAEPRILDLAGGTGSLALEVLAAVPGATAVVADKDPALLAIAADLALGEPRLEIAEVDLAHAGWADHPLIARGGFDAVVSSTALHWLQPAALVDVYRALPALVRPGGIVLDGDHLSYDAHQEGTLARIALADDREVQDAAFASGGVDTWDAWWQAVADTPRYADALARRDEVWGEELHVAPPKVTLGFHLEALRSAGFRETGTLWRYLDDVVLYAVRGNG</sequence>
<dbReference type="CDD" id="cd02440">
    <property type="entry name" value="AdoMet_MTases"/>
    <property type="match status" value="1"/>
</dbReference>
<gene>
    <name evidence="2" type="ORF">GW570_13265</name>
</gene>
<evidence type="ECO:0000259" key="1">
    <source>
        <dbReference type="Pfam" id="PF08242"/>
    </source>
</evidence>
<organism evidence="2 3">
    <name type="scientific">Clavibacter capsici</name>
    <dbReference type="NCBI Taxonomy" id="1874630"/>
    <lineage>
        <taxon>Bacteria</taxon>
        <taxon>Bacillati</taxon>
        <taxon>Actinomycetota</taxon>
        <taxon>Actinomycetes</taxon>
        <taxon>Micrococcales</taxon>
        <taxon>Microbacteriaceae</taxon>
        <taxon>Clavibacter</taxon>
    </lineage>
</organism>
<dbReference type="SUPFAM" id="SSF53335">
    <property type="entry name" value="S-adenosyl-L-methionine-dependent methyltransferases"/>
    <property type="match status" value="1"/>
</dbReference>
<dbReference type="RefSeq" id="WP_053775360.1">
    <property type="nucleotide sequence ID" value="NZ_CP012573.1"/>
</dbReference>
<dbReference type="EMBL" id="CP048049">
    <property type="protein sequence ID" value="QIS45985.1"/>
    <property type="molecule type" value="Genomic_DNA"/>
</dbReference>
<dbReference type="GO" id="GO:0008168">
    <property type="term" value="F:methyltransferase activity"/>
    <property type="evidence" value="ECO:0007669"/>
    <property type="project" value="UniProtKB-KW"/>
</dbReference>
<feature type="domain" description="Methyltransferase type 12" evidence="1">
    <location>
        <begin position="64"/>
        <end position="165"/>
    </location>
</feature>
<keyword evidence="3" id="KW-1185">Reference proteome</keyword>
<dbReference type="GO" id="GO:0032259">
    <property type="term" value="P:methylation"/>
    <property type="evidence" value="ECO:0007669"/>
    <property type="project" value="UniProtKB-KW"/>
</dbReference>
<name>A0AAE6XS70_9MICO</name>
<dbReference type="Gene3D" id="3.40.50.150">
    <property type="entry name" value="Vaccinia Virus protein VP39"/>
    <property type="match status" value="1"/>
</dbReference>
<reference evidence="2 3" key="1">
    <citation type="journal article" date="2020" name="Mol. Plant Pathol.">
        <title>Plasmid composition and the chpG gene determine the virulence level of Clavibacter capsici natural isolates in pepper.</title>
        <authorList>
            <person name="Hwang I.S."/>
            <person name="Lee H.M."/>
            <person name="Oh E.J."/>
            <person name="Lee S."/>
            <person name="Heu S."/>
            <person name="Oh C.S."/>
        </authorList>
    </citation>
    <scope>NUCLEOTIDE SEQUENCE [LARGE SCALE GENOMIC DNA]</scope>
    <source>
        <strain evidence="2 3">1101</strain>
    </source>
</reference>
<dbReference type="AlphaFoldDB" id="A0AAE6XS70"/>
<proteinExistence type="predicted"/>
<dbReference type="Pfam" id="PF08242">
    <property type="entry name" value="Methyltransf_12"/>
    <property type="match status" value="1"/>
</dbReference>
<keyword evidence="2" id="KW-0808">Transferase</keyword>
<evidence type="ECO:0000313" key="2">
    <source>
        <dbReference type="EMBL" id="QIS45985.1"/>
    </source>
</evidence>
<protein>
    <submittedName>
        <fullName evidence="2">Class I SAM-dependent methyltransferase</fullName>
    </submittedName>
</protein>
<evidence type="ECO:0000313" key="3">
    <source>
        <dbReference type="Proteomes" id="UP000503164"/>
    </source>
</evidence>
<dbReference type="InterPro" id="IPR013217">
    <property type="entry name" value="Methyltransf_12"/>
</dbReference>
<dbReference type="InterPro" id="IPR029063">
    <property type="entry name" value="SAM-dependent_MTases_sf"/>
</dbReference>
<keyword evidence="2" id="KW-0489">Methyltransferase</keyword>